<organism evidence="2 3">
    <name type="scientific">Olea europaea subsp. europaea</name>
    <dbReference type="NCBI Taxonomy" id="158383"/>
    <lineage>
        <taxon>Eukaryota</taxon>
        <taxon>Viridiplantae</taxon>
        <taxon>Streptophyta</taxon>
        <taxon>Embryophyta</taxon>
        <taxon>Tracheophyta</taxon>
        <taxon>Spermatophyta</taxon>
        <taxon>Magnoliopsida</taxon>
        <taxon>eudicotyledons</taxon>
        <taxon>Gunneridae</taxon>
        <taxon>Pentapetalae</taxon>
        <taxon>asterids</taxon>
        <taxon>lamiids</taxon>
        <taxon>Lamiales</taxon>
        <taxon>Oleaceae</taxon>
        <taxon>Oleeae</taxon>
        <taxon>Olea</taxon>
    </lineage>
</organism>
<gene>
    <name evidence="2" type="ORF">OLEA9_A035111</name>
</gene>
<protein>
    <submittedName>
        <fullName evidence="2">Uncharacterized protein</fullName>
    </submittedName>
</protein>
<dbReference type="Gramene" id="OE9A035111T1">
    <property type="protein sequence ID" value="OE9A035111C1"/>
    <property type="gene ID" value="OE9A035111"/>
</dbReference>
<dbReference type="EMBL" id="CACTIH010009226">
    <property type="protein sequence ID" value="CAA3027873.1"/>
    <property type="molecule type" value="Genomic_DNA"/>
</dbReference>
<dbReference type="Proteomes" id="UP000594638">
    <property type="component" value="Unassembled WGS sequence"/>
</dbReference>
<accession>A0A8S0VA69</accession>
<sequence>MFGFRKSLANPSNPLDSDAKSDNKPIVTPGRRTFSGPVLITLNQKSNPSMMTTTTILEEEHLPYPRTPLETNMNACTQDMAKAKQGDALLDLSYILGELKGMATDMGSELDSVDLKSMPAENSGNVIPSTLCSSNYIALRFCDPLLQAIRGV</sequence>
<evidence type="ECO:0000313" key="3">
    <source>
        <dbReference type="Proteomes" id="UP000594638"/>
    </source>
</evidence>
<comment type="caution">
    <text evidence="2">The sequence shown here is derived from an EMBL/GenBank/DDBJ whole genome shotgun (WGS) entry which is preliminary data.</text>
</comment>
<dbReference type="Gene3D" id="1.20.5.110">
    <property type="match status" value="1"/>
</dbReference>
<name>A0A8S0VA69_OLEEU</name>
<keyword evidence="3" id="KW-1185">Reference proteome</keyword>
<feature type="region of interest" description="Disordered" evidence="1">
    <location>
        <begin position="1"/>
        <end position="30"/>
    </location>
</feature>
<proteinExistence type="predicted"/>
<evidence type="ECO:0000313" key="2">
    <source>
        <dbReference type="EMBL" id="CAA3027873.1"/>
    </source>
</evidence>
<reference evidence="2 3" key="1">
    <citation type="submission" date="2019-12" db="EMBL/GenBank/DDBJ databases">
        <authorList>
            <person name="Alioto T."/>
            <person name="Alioto T."/>
            <person name="Gomez Garrido J."/>
        </authorList>
    </citation>
    <scope>NUCLEOTIDE SEQUENCE [LARGE SCALE GENOMIC DNA]</scope>
</reference>
<dbReference type="AlphaFoldDB" id="A0A8S0VA69"/>
<dbReference type="OrthoDB" id="19261at2759"/>
<evidence type="ECO:0000256" key="1">
    <source>
        <dbReference type="SAM" id="MobiDB-lite"/>
    </source>
</evidence>